<dbReference type="GO" id="GO:0030244">
    <property type="term" value="P:cellulose biosynthetic process"/>
    <property type="evidence" value="ECO:0000318"/>
    <property type="project" value="GO_Central"/>
</dbReference>
<evidence type="ECO:0000256" key="3">
    <source>
        <dbReference type="ARBA" id="ARBA00022679"/>
    </source>
</evidence>
<evidence type="ECO:0008006" key="15">
    <source>
        <dbReference type="Google" id="ProtNLM"/>
    </source>
</evidence>
<evidence type="ECO:0000313" key="13">
    <source>
        <dbReference type="EMBL" id="KGN63234.1"/>
    </source>
</evidence>
<evidence type="ECO:0000256" key="7">
    <source>
        <dbReference type="ARBA" id="ARBA00023316"/>
    </source>
</evidence>
<dbReference type="SUPFAM" id="SSF53448">
    <property type="entry name" value="Nucleotide-diphospho-sugar transferases"/>
    <property type="match status" value="1"/>
</dbReference>
<keyword evidence="3" id="KW-0808">Transferase</keyword>
<dbReference type="GO" id="GO:0071555">
    <property type="term" value="P:cell wall organization"/>
    <property type="evidence" value="ECO:0007669"/>
    <property type="project" value="UniProtKB-KW"/>
</dbReference>
<dbReference type="GO" id="GO:0012505">
    <property type="term" value="C:endomembrane system"/>
    <property type="evidence" value="ECO:0007669"/>
    <property type="project" value="UniProtKB-SubCell"/>
</dbReference>
<name>A0A0A0LQD3_CUCSA</name>
<reference evidence="13 14" key="1">
    <citation type="journal article" date="2009" name="Nat. Genet.">
        <title>The genome of the cucumber, Cucumis sativus L.</title>
        <authorList>
            <person name="Huang S."/>
            <person name="Li R."/>
            <person name="Zhang Z."/>
            <person name="Li L."/>
            <person name="Gu X."/>
            <person name="Fan W."/>
            <person name="Lucas W.J."/>
            <person name="Wang X."/>
            <person name="Xie B."/>
            <person name="Ni P."/>
            <person name="Ren Y."/>
            <person name="Zhu H."/>
            <person name="Li J."/>
            <person name="Lin K."/>
            <person name="Jin W."/>
            <person name="Fei Z."/>
            <person name="Li G."/>
            <person name="Staub J."/>
            <person name="Kilian A."/>
            <person name="van der Vossen E.A."/>
            <person name="Wu Y."/>
            <person name="Guo J."/>
            <person name="He J."/>
            <person name="Jia Z."/>
            <person name="Ren Y."/>
            <person name="Tian G."/>
            <person name="Lu Y."/>
            <person name="Ruan J."/>
            <person name="Qian W."/>
            <person name="Wang M."/>
            <person name="Huang Q."/>
            <person name="Li B."/>
            <person name="Xuan Z."/>
            <person name="Cao J."/>
            <person name="Asan"/>
            <person name="Wu Z."/>
            <person name="Zhang J."/>
            <person name="Cai Q."/>
            <person name="Bai Y."/>
            <person name="Zhao B."/>
            <person name="Han Y."/>
            <person name="Li Y."/>
            <person name="Li X."/>
            <person name="Wang S."/>
            <person name="Shi Q."/>
            <person name="Liu S."/>
            <person name="Cho W.K."/>
            <person name="Kim J.Y."/>
            <person name="Xu Y."/>
            <person name="Heller-Uszynska K."/>
            <person name="Miao H."/>
            <person name="Cheng Z."/>
            <person name="Zhang S."/>
            <person name="Wu J."/>
            <person name="Yang Y."/>
            <person name="Kang H."/>
            <person name="Li M."/>
            <person name="Liang H."/>
            <person name="Ren X."/>
            <person name="Shi Z."/>
            <person name="Wen M."/>
            <person name="Jian M."/>
            <person name="Yang H."/>
            <person name="Zhang G."/>
            <person name="Yang Z."/>
            <person name="Chen R."/>
            <person name="Liu S."/>
            <person name="Li J."/>
            <person name="Ma L."/>
            <person name="Liu H."/>
            <person name="Zhou Y."/>
            <person name="Zhao J."/>
            <person name="Fang X."/>
            <person name="Li G."/>
            <person name="Fang L."/>
            <person name="Li Y."/>
            <person name="Liu D."/>
            <person name="Zheng H."/>
            <person name="Zhang Y."/>
            <person name="Qin N."/>
            <person name="Li Z."/>
            <person name="Yang G."/>
            <person name="Yang S."/>
            <person name="Bolund L."/>
            <person name="Kristiansen K."/>
            <person name="Zheng H."/>
            <person name="Li S."/>
            <person name="Zhang X."/>
            <person name="Yang H."/>
            <person name="Wang J."/>
            <person name="Sun R."/>
            <person name="Zhang B."/>
            <person name="Jiang S."/>
            <person name="Wang J."/>
            <person name="Du Y."/>
            <person name="Li S."/>
        </authorList>
    </citation>
    <scope>NUCLEOTIDE SEQUENCE [LARGE SCALE GENOMIC DNA]</scope>
    <source>
        <strain evidence="14">cv. 9930</strain>
    </source>
</reference>
<feature type="binding site" evidence="10">
    <location>
        <position position="268"/>
    </location>
    <ligand>
        <name>Mn(2+)</name>
        <dbReference type="ChEBI" id="CHEBI:29035"/>
    </ligand>
</feature>
<keyword evidence="4 12" id="KW-0812">Transmembrane</keyword>
<feature type="active site" evidence="8">
    <location>
        <position position="134"/>
    </location>
</feature>
<dbReference type="GO" id="GO:0005886">
    <property type="term" value="C:plasma membrane"/>
    <property type="evidence" value="ECO:0000318"/>
    <property type="project" value="GO_Central"/>
</dbReference>
<feature type="active site" evidence="8">
    <location>
        <position position="462"/>
    </location>
</feature>
<evidence type="ECO:0000256" key="10">
    <source>
        <dbReference type="PIRSR" id="PIRSR605150-3"/>
    </source>
</evidence>
<dbReference type="OMA" id="HERFEHK"/>
<dbReference type="Gramene" id="KGN63234">
    <property type="protein sequence ID" value="KGN63234"/>
    <property type="gene ID" value="Csa_2G416240"/>
</dbReference>
<keyword evidence="14" id="KW-1185">Reference proteome</keyword>
<proteinExistence type="predicted"/>
<keyword evidence="6 12" id="KW-0472">Membrane</keyword>
<feature type="coiled-coil region" evidence="11">
    <location>
        <begin position="188"/>
        <end position="222"/>
    </location>
</feature>
<evidence type="ECO:0000256" key="1">
    <source>
        <dbReference type="ARBA" id="ARBA00004127"/>
    </source>
</evidence>
<feature type="transmembrane region" description="Helical" evidence="12">
    <location>
        <begin position="20"/>
        <end position="41"/>
    </location>
</feature>
<dbReference type="AlphaFoldDB" id="A0A0A0LQD3"/>
<evidence type="ECO:0000256" key="6">
    <source>
        <dbReference type="ARBA" id="ARBA00023136"/>
    </source>
</evidence>
<sequence length="743" mass="85400">MAKSLPLYEKTNIKRSTQRVLDITIFILLVSLDGYRVLLIYNHGFSYLQTIAFLCEFWFSFVWFLAIIIKWNPVHYETYPQRLLKREVELPAVDIFVTTADPVLEPPIITVNTVLSLMALDYPSNKLGCYVSDDGCSSLTLYALKEALKFGKIWVPFCKKYEIQVRAPFRYFSSPPHLHTSAEFRNDWQMVKVEYEKLEANIKEAEENKFGLEEEVDGMDMADFCNLHTKNHPTIIKMLWENKDDLDELPHLIYVSREKSFKHHHYYKAGAMNVLTRVSGVLTNAPYILNVDCDMFMNNPQVVLHAMCVFFNSEDDFEDIGYVQTPPCFYDGLKDDPYGNQLVIVYEYFTRGIMGLQGPIYSGSGCFHRRKVLYGQFPHYTTNSVDGRKASEQEIIKSFGYSKAFAKSAIYAFEETTFGYLPEGLFNNNNLEAAIQVAGCGYEIGTTWGSKIGWMYGSTCEDILTSLVIHRKGWRSIYIALNPPAFLGCAPSQLVTSLTQQKRWVTGLLEILFSKHCPIFGTLFENLQWKQCAAYLWILTWGIRSILELSYALLPPYCLITNTSFFPTMEERAIFIPISLFIVYNFQQLLQYKETGQSVRAWWNNQRMGRINTICAWLFGVGNAVLKLLGVRETVFEVTKKETYCEVDLGHFTFDESPMFVTGTTILLLQLIALLTSFIRLGRSRSAVLEVICSLWLFLCFWPFLKGILMFGKGRYGLPFSTIYKSAILTLLFVLLCLRTTVN</sequence>
<evidence type="ECO:0000256" key="2">
    <source>
        <dbReference type="ARBA" id="ARBA00022676"/>
    </source>
</evidence>
<dbReference type="GO" id="GO:0009833">
    <property type="term" value="P:plant-type primary cell wall biogenesis"/>
    <property type="evidence" value="ECO:0000318"/>
    <property type="project" value="GO_Central"/>
</dbReference>
<evidence type="ECO:0000256" key="11">
    <source>
        <dbReference type="SAM" id="Coils"/>
    </source>
</evidence>
<keyword evidence="2" id="KW-0328">Glycosyltransferase</keyword>
<feature type="binding site" evidence="9">
    <location>
        <position position="105"/>
    </location>
    <ligand>
        <name>UDP-alpha-D-glucose</name>
        <dbReference type="ChEBI" id="CHEBI:58885"/>
    </ligand>
</feature>
<accession>A0A0A0LQD3</accession>
<evidence type="ECO:0000256" key="5">
    <source>
        <dbReference type="ARBA" id="ARBA00022989"/>
    </source>
</evidence>
<reference evidence="13 14" key="3">
    <citation type="journal article" date="2010" name="BMC Genomics">
        <title>Transcriptome sequencing and comparative analysis of cucumber flowers with different sex types.</title>
        <authorList>
            <person name="Guo S."/>
            <person name="Zheng Y."/>
            <person name="Joung J.G."/>
            <person name="Liu S."/>
            <person name="Zhang Z."/>
            <person name="Crasta O.R."/>
            <person name="Sobral B.W."/>
            <person name="Xu Y."/>
            <person name="Huang S."/>
            <person name="Fei Z."/>
        </authorList>
    </citation>
    <scope>NUCLEOTIDE SEQUENCE [LARGE SCALE GENOMIC DNA]</scope>
    <source>
        <strain evidence="14">cv. 9930</strain>
    </source>
</reference>
<evidence type="ECO:0000256" key="12">
    <source>
        <dbReference type="SAM" id="Phobius"/>
    </source>
</evidence>
<feature type="binding site" evidence="9">
    <location>
        <position position="134"/>
    </location>
    <ligand>
        <name>UDP-alpha-D-glucose</name>
        <dbReference type="ChEBI" id="CHEBI:58885"/>
    </ligand>
</feature>
<dbReference type="OrthoDB" id="72851at2759"/>
<dbReference type="Pfam" id="PF03552">
    <property type="entry name" value="Cellulose_synt"/>
    <property type="match status" value="2"/>
</dbReference>
<evidence type="ECO:0000256" key="4">
    <source>
        <dbReference type="ARBA" id="ARBA00022692"/>
    </source>
</evidence>
<evidence type="ECO:0000313" key="14">
    <source>
        <dbReference type="Proteomes" id="UP000029981"/>
    </source>
</evidence>
<keyword evidence="11" id="KW-0175">Coiled coil</keyword>
<feature type="transmembrane region" description="Helical" evidence="12">
    <location>
        <begin position="686"/>
        <end position="705"/>
    </location>
</feature>
<dbReference type="Gene3D" id="3.90.550.10">
    <property type="entry name" value="Spore Coat Polysaccharide Biosynthesis Protein SpsA, Chain A"/>
    <property type="match status" value="1"/>
</dbReference>
<feature type="transmembrane region" description="Helical" evidence="12">
    <location>
        <begin position="611"/>
        <end position="630"/>
    </location>
</feature>
<evidence type="ECO:0000256" key="9">
    <source>
        <dbReference type="PIRSR" id="PIRSR605150-2"/>
    </source>
</evidence>
<reference evidence="13 14" key="2">
    <citation type="journal article" date="2009" name="PLoS ONE">
        <title>An integrated genetic and cytogenetic map of the cucumber genome.</title>
        <authorList>
            <person name="Ren Y."/>
            <person name="Zhang Z."/>
            <person name="Liu J."/>
            <person name="Staub J.E."/>
            <person name="Han Y."/>
            <person name="Cheng Z."/>
            <person name="Li X."/>
            <person name="Lu J."/>
            <person name="Miao H."/>
            <person name="Kang H."/>
            <person name="Xie B."/>
            <person name="Gu X."/>
            <person name="Wang X."/>
            <person name="Du Y."/>
            <person name="Jin W."/>
            <person name="Huang S."/>
        </authorList>
    </citation>
    <scope>NUCLEOTIDE SEQUENCE [LARGE SCALE GENOMIC DNA]</scope>
    <source>
        <strain evidence="14">cv. 9930</strain>
    </source>
</reference>
<gene>
    <name evidence="13" type="ORF">Csa_2G416240</name>
</gene>
<dbReference type="Proteomes" id="UP000029981">
    <property type="component" value="Chromosome 2"/>
</dbReference>
<feature type="binding site" evidence="10">
    <location>
        <position position="292"/>
    </location>
    <ligand>
        <name>Mn(2+)</name>
        <dbReference type="ChEBI" id="CHEBI:29035"/>
    </ligand>
</feature>
<dbReference type="GO" id="GO:0016760">
    <property type="term" value="F:cellulose synthase (UDP-forming) activity"/>
    <property type="evidence" value="ECO:0007669"/>
    <property type="project" value="InterPro"/>
</dbReference>
<organism evidence="13 14">
    <name type="scientific">Cucumis sativus</name>
    <name type="common">Cucumber</name>
    <dbReference type="NCBI Taxonomy" id="3659"/>
    <lineage>
        <taxon>Eukaryota</taxon>
        <taxon>Viridiplantae</taxon>
        <taxon>Streptophyta</taxon>
        <taxon>Embryophyta</taxon>
        <taxon>Tracheophyta</taxon>
        <taxon>Spermatophyta</taxon>
        <taxon>Magnoliopsida</taxon>
        <taxon>eudicotyledons</taxon>
        <taxon>Gunneridae</taxon>
        <taxon>Pentapetalae</taxon>
        <taxon>rosids</taxon>
        <taxon>fabids</taxon>
        <taxon>Cucurbitales</taxon>
        <taxon>Cucurbitaceae</taxon>
        <taxon>Benincaseae</taxon>
        <taxon>Cucumis</taxon>
    </lineage>
</organism>
<dbReference type="PANTHER" id="PTHR13301">
    <property type="entry name" value="X-BOX TRANSCRIPTION FACTOR-RELATED"/>
    <property type="match status" value="1"/>
</dbReference>
<dbReference type="eggNOG" id="ENOG502QTT0">
    <property type="taxonomic scope" value="Eukaryota"/>
</dbReference>
<dbReference type="KEGG" id="csv:101218577"/>
<protein>
    <recommendedName>
        <fullName evidence="15">Cellulose synthase-like protein H1</fullName>
    </recommendedName>
</protein>
<comment type="subcellular location">
    <subcellularLocation>
        <location evidence="1">Endomembrane system</location>
        <topology evidence="1">Multi-pass membrane protein</topology>
    </subcellularLocation>
</comment>
<dbReference type="GO" id="GO:0016759">
    <property type="term" value="F:cellulose synthase activity"/>
    <property type="evidence" value="ECO:0000318"/>
    <property type="project" value="GO_Central"/>
</dbReference>
<evidence type="ECO:0000256" key="8">
    <source>
        <dbReference type="PIRSR" id="PIRSR605150-1"/>
    </source>
</evidence>
<dbReference type="InterPro" id="IPR005150">
    <property type="entry name" value="Cellulose_synth"/>
</dbReference>
<dbReference type="EMBL" id="CM002923">
    <property type="protein sequence ID" value="KGN63234.1"/>
    <property type="molecule type" value="Genomic_DNA"/>
</dbReference>
<dbReference type="InterPro" id="IPR029044">
    <property type="entry name" value="Nucleotide-diphossugar_trans"/>
</dbReference>
<feature type="transmembrane region" description="Helical" evidence="12">
    <location>
        <begin position="47"/>
        <end position="69"/>
    </location>
</feature>
<reference evidence="13 14" key="4">
    <citation type="journal article" date="2011" name="BMC Genomics">
        <title>RNA-Seq improves annotation of protein-coding genes in the cucumber genome.</title>
        <authorList>
            <person name="Li Z."/>
            <person name="Zhang Z."/>
            <person name="Yan P."/>
            <person name="Huang S."/>
            <person name="Fei Z."/>
            <person name="Lin K."/>
        </authorList>
    </citation>
    <scope>NUCLEOTIDE SEQUENCE [LARGE SCALE GENOMIC DNA]</scope>
    <source>
        <strain evidence="14">cv. 9930</strain>
    </source>
</reference>
<feature type="transmembrane region" description="Helical" evidence="12">
    <location>
        <begin position="717"/>
        <end position="738"/>
    </location>
</feature>
<feature type="transmembrane region" description="Helical" evidence="12">
    <location>
        <begin position="659"/>
        <end position="679"/>
    </location>
</feature>
<keyword evidence="7" id="KW-0961">Cell wall biogenesis/degradation</keyword>
<keyword evidence="5 12" id="KW-1133">Transmembrane helix</keyword>